<dbReference type="Proteomes" id="UP000298663">
    <property type="component" value="Unassembled WGS sequence"/>
</dbReference>
<accession>A0A4U5MVC4</accession>
<keyword evidence="2" id="KW-0472">Membrane</keyword>
<name>A0A4U5MVC4_STECR</name>
<feature type="transmembrane region" description="Helical" evidence="2">
    <location>
        <begin position="47"/>
        <end position="68"/>
    </location>
</feature>
<gene>
    <name evidence="4" type="ORF">L596_021044</name>
</gene>
<evidence type="ECO:0000256" key="1">
    <source>
        <dbReference type="SAM" id="MobiDB-lite"/>
    </source>
</evidence>
<dbReference type="InterPro" id="IPR013099">
    <property type="entry name" value="K_chnl_dom"/>
</dbReference>
<evidence type="ECO:0000259" key="3">
    <source>
        <dbReference type="Pfam" id="PF07885"/>
    </source>
</evidence>
<dbReference type="OrthoDB" id="297496at2759"/>
<dbReference type="SUPFAM" id="SSF81324">
    <property type="entry name" value="Voltage-gated potassium channels"/>
    <property type="match status" value="1"/>
</dbReference>
<evidence type="ECO:0000313" key="4">
    <source>
        <dbReference type="EMBL" id="TKR73771.1"/>
    </source>
</evidence>
<comment type="caution">
    <text evidence="4">The sequence shown here is derived from an EMBL/GenBank/DDBJ whole genome shotgun (WGS) entry which is preliminary data.</text>
</comment>
<organism evidence="4 5">
    <name type="scientific">Steinernema carpocapsae</name>
    <name type="common">Entomopathogenic nematode</name>
    <dbReference type="NCBI Taxonomy" id="34508"/>
    <lineage>
        <taxon>Eukaryota</taxon>
        <taxon>Metazoa</taxon>
        <taxon>Ecdysozoa</taxon>
        <taxon>Nematoda</taxon>
        <taxon>Chromadorea</taxon>
        <taxon>Rhabditida</taxon>
        <taxon>Tylenchina</taxon>
        <taxon>Panagrolaimomorpha</taxon>
        <taxon>Strongyloidoidea</taxon>
        <taxon>Steinernematidae</taxon>
        <taxon>Steinernema</taxon>
    </lineage>
</organism>
<proteinExistence type="predicted"/>
<keyword evidence="2" id="KW-0812">Transmembrane</keyword>
<feature type="compositionally biased region" description="Basic and acidic residues" evidence="1">
    <location>
        <begin position="144"/>
        <end position="156"/>
    </location>
</feature>
<feature type="region of interest" description="Disordered" evidence="1">
    <location>
        <begin position="398"/>
        <end position="425"/>
    </location>
</feature>
<sequence length="425" mass="48206">MVFFVYISFGAWLLPLLNGQFGFINGLYYNFLCLTAMDFGQLAPQRVAFLPVTFIYVVFGLAITSIAIEIGAEYMKKLHYIGQKVKNVAKTKIRFGSKTLTVIQLLYAVGKKCGIDPKVIDNLDLEHVVESTIAVNEGREIPEDVDESFHPQEPQHRRLSSAAKMASNTLKSFEISDPVLEKLSDQNGCLLRHLIIDEETPTDTNERNSEESETEPTHVQAPTDRQTEPLPDFMFYSAPVPLNARTLSLPSSPVHSRRPSIILQSPVTFLPSPTLSLKIAELIEMRDDVSMCSIDLIDKAINAPRRQSQYSTFAETFIEPLHDPVELKNSLPIVLTGALPNAASCFKRNILALEKMKGRSQSMATRDKPKRFEEKKEIYGKNSLKLFETYREEWDRIERREKMRREKKREKSRSPTSPGPSLPRS</sequence>
<dbReference type="EMBL" id="AZBU02000006">
    <property type="protein sequence ID" value="TKR73771.1"/>
    <property type="molecule type" value="Genomic_DNA"/>
</dbReference>
<keyword evidence="2" id="KW-1133">Transmembrane helix</keyword>
<feature type="domain" description="Potassium channel" evidence="3">
    <location>
        <begin position="5"/>
        <end position="76"/>
    </location>
</feature>
<evidence type="ECO:0000256" key="2">
    <source>
        <dbReference type="SAM" id="Phobius"/>
    </source>
</evidence>
<evidence type="ECO:0000313" key="5">
    <source>
        <dbReference type="Proteomes" id="UP000298663"/>
    </source>
</evidence>
<reference evidence="4 5" key="2">
    <citation type="journal article" date="2019" name="G3 (Bethesda)">
        <title>Hybrid Assembly of the Genome of the Entomopathogenic Nematode Steinernema carpocapsae Identifies the X-Chromosome.</title>
        <authorList>
            <person name="Serra L."/>
            <person name="Macchietto M."/>
            <person name="Macias-Munoz A."/>
            <person name="McGill C.J."/>
            <person name="Rodriguez I.M."/>
            <person name="Rodriguez B."/>
            <person name="Murad R."/>
            <person name="Mortazavi A."/>
        </authorList>
    </citation>
    <scope>NUCLEOTIDE SEQUENCE [LARGE SCALE GENOMIC DNA]</scope>
    <source>
        <strain evidence="4 5">ALL</strain>
    </source>
</reference>
<feature type="region of interest" description="Disordered" evidence="1">
    <location>
        <begin position="144"/>
        <end position="163"/>
    </location>
</feature>
<feature type="region of interest" description="Disordered" evidence="1">
    <location>
        <begin position="195"/>
        <end position="229"/>
    </location>
</feature>
<dbReference type="Gene3D" id="1.10.287.70">
    <property type="match status" value="1"/>
</dbReference>
<keyword evidence="5" id="KW-1185">Reference proteome</keyword>
<protein>
    <recommendedName>
        <fullName evidence="3">Potassium channel domain-containing protein</fullName>
    </recommendedName>
</protein>
<dbReference type="AlphaFoldDB" id="A0A4U5MVC4"/>
<dbReference type="Pfam" id="PF07885">
    <property type="entry name" value="Ion_trans_2"/>
    <property type="match status" value="1"/>
</dbReference>
<reference evidence="4 5" key="1">
    <citation type="journal article" date="2015" name="Genome Biol.">
        <title>Comparative genomics of Steinernema reveals deeply conserved gene regulatory networks.</title>
        <authorList>
            <person name="Dillman A.R."/>
            <person name="Macchietto M."/>
            <person name="Porter C.F."/>
            <person name="Rogers A."/>
            <person name="Williams B."/>
            <person name="Antoshechkin I."/>
            <person name="Lee M.M."/>
            <person name="Goodwin Z."/>
            <person name="Lu X."/>
            <person name="Lewis E.E."/>
            <person name="Goodrich-Blair H."/>
            <person name="Stock S.P."/>
            <person name="Adams B.J."/>
            <person name="Sternberg P.W."/>
            <person name="Mortazavi A."/>
        </authorList>
    </citation>
    <scope>NUCLEOTIDE SEQUENCE [LARGE SCALE GENOMIC DNA]</scope>
    <source>
        <strain evidence="4 5">ALL</strain>
    </source>
</reference>